<gene>
    <name evidence="3" type="primary">sdpI</name>
    <name evidence="3" type="ORF">ATZ99_20820</name>
</gene>
<dbReference type="PIRSF" id="PIRSF038959">
    <property type="entry name" value="SdpI"/>
    <property type="match status" value="1"/>
</dbReference>
<dbReference type="GO" id="GO:0009636">
    <property type="term" value="P:response to toxic substance"/>
    <property type="evidence" value="ECO:0007669"/>
    <property type="project" value="TreeGrafter"/>
</dbReference>
<feature type="transmembrane region" description="Helical" evidence="1">
    <location>
        <begin position="191"/>
        <end position="213"/>
    </location>
</feature>
<evidence type="ECO:0000256" key="1">
    <source>
        <dbReference type="SAM" id="Phobius"/>
    </source>
</evidence>
<dbReference type="EMBL" id="LOHZ01000043">
    <property type="protein sequence ID" value="KYO64322.1"/>
    <property type="molecule type" value="Genomic_DNA"/>
</dbReference>
<dbReference type="InterPro" id="IPR025962">
    <property type="entry name" value="SdpI/YhfL"/>
</dbReference>
<dbReference type="Pfam" id="PF13630">
    <property type="entry name" value="SdpI"/>
    <property type="match status" value="1"/>
</dbReference>
<dbReference type="InterPro" id="IPR012867">
    <property type="entry name" value="DUF1648"/>
</dbReference>
<reference evidence="3 4" key="1">
    <citation type="submission" date="2015-12" db="EMBL/GenBank/DDBJ databases">
        <title>Draft genome of Thermovenabulum gondwanense isolated from a red thermophilic microbial mat colonisisng an outflow channel of a bore well.</title>
        <authorList>
            <person name="Patel B.K."/>
        </authorList>
    </citation>
    <scope>NUCLEOTIDE SEQUENCE [LARGE SCALE GENOMIC DNA]</scope>
    <source>
        <strain evidence="3 4">R270</strain>
    </source>
</reference>
<protein>
    <submittedName>
        <fullName evidence="3">Immunity protein SdpI</fullName>
    </submittedName>
</protein>
<feature type="transmembrane region" description="Helical" evidence="1">
    <location>
        <begin position="167"/>
        <end position="185"/>
    </location>
</feature>
<evidence type="ECO:0000313" key="4">
    <source>
        <dbReference type="Proteomes" id="UP000075737"/>
    </source>
</evidence>
<dbReference type="PATRIC" id="fig|520767.4.peg.2205"/>
<feature type="transmembrane region" description="Helical" evidence="1">
    <location>
        <begin position="95"/>
        <end position="116"/>
    </location>
</feature>
<feature type="transmembrane region" description="Helical" evidence="1">
    <location>
        <begin position="122"/>
        <end position="139"/>
    </location>
</feature>
<evidence type="ECO:0000313" key="3">
    <source>
        <dbReference type="EMBL" id="KYO64322.1"/>
    </source>
</evidence>
<keyword evidence="4" id="KW-1185">Reference proteome</keyword>
<feature type="domain" description="DUF1648" evidence="2">
    <location>
        <begin position="16"/>
        <end position="63"/>
    </location>
</feature>
<dbReference type="OrthoDB" id="9808690at2"/>
<dbReference type="RefSeq" id="WP_068749179.1">
    <property type="nucleotide sequence ID" value="NZ_LOHZ01000043.1"/>
</dbReference>
<accession>A0A162M6M9</accession>
<dbReference type="AlphaFoldDB" id="A0A162M6M9"/>
<evidence type="ECO:0000259" key="2">
    <source>
        <dbReference type="Pfam" id="PF07853"/>
    </source>
</evidence>
<dbReference type="Proteomes" id="UP000075737">
    <property type="component" value="Unassembled WGS sequence"/>
</dbReference>
<comment type="caution">
    <text evidence="3">The sequence shown here is derived from an EMBL/GenBank/DDBJ whole genome shotgun (WGS) entry which is preliminary data.</text>
</comment>
<dbReference type="PANTHER" id="PTHR37810">
    <property type="entry name" value="IMMUNITY PROTEIN SDPI"/>
    <property type="match status" value="1"/>
</dbReference>
<keyword evidence="1" id="KW-0472">Membrane</keyword>
<name>A0A162M6M9_9FIRM</name>
<keyword evidence="1" id="KW-0812">Transmembrane</keyword>
<dbReference type="PANTHER" id="PTHR37810:SF5">
    <property type="entry name" value="IMMUNITY PROTEIN SDPI"/>
    <property type="match status" value="1"/>
</dbReference>
<sequence length="220" mass="25069">MEKKGLKFNTDTLLLILILSLYVIGFLLYPYLPEKVPSHWNIRGEVDGYTGKFNHILFMPTFTLGLFLLLKVVPKIDPRAENYKKFTGVYEGFKVVFVLFMWGIYIITLLAGLGYSLPVGKLVSIGVGVLFIFIGNYFGKIKHNYTFGIKTPWTLASEEVWNKTHRVSGPLWVIAGFLWIVSIFVSETIGFIVGMVSIFSVAIFGFVYSYIIYKKLYGQK</sequence>
<feature type="transmembrane region" description="Helical" evidence="1">
    <location>
        <begin position="12"/>
        <end position="32"/>
    </location>
</feature>
<dbReference type="STRING" id="520767.ATZ99_20820"/>
<proteinExistence type="predicted"/>
<feature type="transmembrane region" description="Helical" evidence="1">
    <location>
        <begin position="52"/>
        <end position="74"/>
    </location>
</feature>
<organism evidence="3 4">
    <name type="scientific">Thermovenabulum gondwanense</name>
    <dbReference type="NCBI Taxonomy" id="520767"/>
    <lineage>
        <taxon>Bacteria</taxon>
        <taxon>Bacillati</taxon>
        <taxon>Bacillota</taxon>
        <taxon>Clostridia</taxon>
        <taxon>Thermosediminibacterales</taxon>
        <taxon>Thermosediminibacteraceae</taxon>
        <taxon>Thermovenabulum</taxon>
    </lineage>
</organism>
<keyword evidence="1" id="KW-1133">Transmembrane helix</keyword>
<dbReference type="Pfam" id="PF07853">
    <property type="entry name" value="DUF1648"/>
    <property type="match status" value="1"/>
</dbReference>
<dbReference type="InterPro" id="IPR026272">
    <property type="entry name" value="SdpI"/>
</dbReference>